<sequence>MSFFFFPLLFSTTHSSLSLIILSSLHNPFILQTSSFLSLSFSSLSLCFHTSFFFFPTMILCLLVFHAITKCTLKTVDSLTMIMVKMM</sequence>
<comment type="caution">
    <text evidence="1">The sequence shown here is derived from an EMBL/GenBank/DDBJ whole genome shotgun (WGS) entry which is preliminary data.</text>
</comment>
<keyword evidence="2" id="KW-1185">Reference proteome</keyword>
<protein>
    <submittedName>
        <fullName evidence="1">Uncharacterized protein</fullName>
    </submittedName>
</protein>
<accession>A0ACC0XZI4</accession>
<reference evidence="2" key="1">
    <citation type="journal article" date="2023" name="G3 (Bethesda)">
        <title>Genome assembly and association tests identify interacting loci associated with vigor, precocity, and sex in interspecific pistachio rootstocks.</title>
        <authorList>
            <person name="Palmer W."/>
            <person name="Jacygrad E."/>
            <person name="Sagayaradj S."/>
            <person name="Cavanaugh K."/>
            <person name="Han R."/>
            <person name="Bertier L."/>
            <person name="Beede B."/>
            <person name="Kafkas S."/>
            <person name="Golino D."/>
            <person name="Preece J."/>
            <person name="Michelmore R."/>
        </authorList>
    </citation>
    <scope>NUCLEOTIDE SEQUENCE [LARGE SCALE GENOMIC DNA]</scope>
</reference>
<organism evidence="1 2">
    <name type="scientific">Pistacia integerrima</name>
    <dbReference type="NCBI Taxonomy" id="434235"/>
    <lineage>
        <taxon>Eukaryota</taxon>
        <taxon>Viridiplantae</taxon>
        <taxon>Streptophyta</taxon>
        <taxon>Embryophyta</taxon>
        <taxon>Tracheophyta</taxon>
        <taxon>Spermatophyta</taxon>
        <taxon>Magnoliopsida</taxon>
        <taxon>eudicotyledons</taxon>
        <taxon>Gunneridae</taxon>
        <taxon>Pentapetalae</taxon>
        <taxon>rosids</taxon>
        <taxon>malvids</taxon>
        <taxon>Sapindales</taxon>
        <taxon>Anacardiaceae</taxon>
        <taxon>Pistacia</taxon>
    </lineage>
</organism>
<evidence type="ECO:0000313" key="1">
    <source>
        <dbReference type="EMBL" id="KAJ0025978.1"/>
    </source>
</evidence>
<gene>
    <name evidence="1" type="ORF">Pint_08073</name>
</gene>
<dbReference type="EMBL" id="CM047745">
    <property type="protein sequence ID" value="KAJ0025978.1"/>
    <property type="molecule type" value="Genomic_DNA"/>
</dbReference>
<dbReference type="Proteomes" id="UP001163603">
    <property type="component" value="Chromosome 10"/>
</dbReference>
<evidence type="ECO:0000313" key="2">
    <source>
        <dbReference type="Proteomes" id="UP001163603"/>
    </source>
</evidence>
<name>A0ACC0XZI4_9ROSI</name>
<proteinExistence type="predicted"/>